<reference evidence="17 18" key="1">
    <citation type="submission" date="2020-01" db="EMBL/GenBank/DDBJ databases">
        <title>Bacteria diversity of Porities sp.</title>
        <authorList>
            <person name="Wang G."/>
        </authorList>
    </citation>
    <scope>NUCLEOTIDE SEQUENCE [LARGE SCALE GENOMIC DNA]</scope>
    <source>
        <strain evidence="17 18">R33</strain>
    </source>
</reference>
<keyword evidence="4 8" id="KW-0521">NADP</keyword>
<dbReference type="Gene3D" id="3.30.460.30">
    <property type="entry name" value="Glutamyl-tRNA reductase, N-terminal domain"/>
    <property type="match status" value="1"/>
</dbReference>
<feature type="binding site" evidence="8 10">
    <location>
        <begin position="57"/>
        <end position="60"/>
    </location>
    <ligand>
        <name>substrate</name>
    </ligand>
</feature>
<feature type="active site" description="Nucleophile" evidence="8 9">
    <location>
        <position position="58"/>
    </location>
</feature>
<keyword evidence="18" id="KW-1185">Reference proteome</keyword>
<dbReference type="GO" id="GO:0008883">
    <property type="term" value="F:glutamyl-tRNA reductase activity"/>
    <property type="evidence" value="ECO:0007669"/>
    <property type="project" value="UniProtKB-UniRule"/>
</dbReference>
<dbReference type="Pfam" id="PF05201">
    <property type="entry name" value="GlutR_N"/>
    <property type="match status" value="1"/>
</dbReference>
<comment type="caution">
    <text evidence="17">The sequence shown here is derived from an EMBL/GenBank/DDBJ whole genome shotgun (WGS) entry which is preliminary data.</text>
</comment>
<proteinExistence type="inferred from homology"/>
<feature type="domain" description="Quinate/shikimate 5-dehydrogenase/glutamyl-tRNA reductase" evidence="15">
    <location>
        <begin position="179"/>
        <end position="305"/>
    </location>
</feature>
<dbReference type="InterPro" id="IPR000343">
    <property type="entry name" value="4pyrrol_synth_GluRdtase"/>
</dbReference>
<dbReference type="PANTHER" id="PTHR43013">
    <property type="entry name" value="GLUTAMYL-TRNA REDUCTASE"/>
    <property type="match status" value="1"/>
</dbReference>
<evidence type="ECO:0000256" key="2">
    <source>
        <dbReference type="ARBA" id="ARBA00005916"/>
    </source>
</evidence>
<dbReference type="Gene3D" id="3.40.50.720">
    <property type="entry name" value="NAD(P)-binding Rossmann-like Domain"/>
    <property type="match status" value="1"/>
</dbReference>
<feature type="site" description="Important for activity" evidence="8 12">
    <location>
        <position position="103"/>
    </location>
</feature>
<dbReference type="EMBL" id="WXYO01000001">
    <property type="protein sequence ID" value="NAS10858.1"/>
    <property type="molecule type" value="Genomic_DNA"/>
</dbReference>
<comment type="subunit">
    <text evidence="8">Homodimer.</text>
</comment>
<keyword evidence="5 8" id="KW-0560">Oxidoreductase</keyword>
<dbReference type="RefSeq" id="WP_161433646.1">
    <property type="nucleotide sequence ID" value="NZ_WXYO01000001.1"/>
</dbReference>
<evidence type="ECO:0000256" key="11">
    <source>
        <dbReference type="PIRSR" id="PIRSR000445-3"/>
    </source>
</evidence>
<evidence type="ECO:0000256" key="8">
    <source>
        <dbReference type="HAMAP-Rule" id="MF_00087"/>
    </source>
</evidence>
<dbReference type="UniPathway" id="UPA00251">
    <property type="reaction ID" value="UER00316"/>
</dbReference>
<evidence type="ECO:0000256" key="9">
    <source>
        <dbReference type="PIRSR" id="PIRSR000445-1"/>
    </source>
</evidence>
<dbReference type="SUPFAM" id="SSF69742">
    <property type="entry name" value="Glutamyl tRNA-reductase catalytic, N-terminal domain"/>
    <property type="match status" value="1"/>
</dbReference>
<comment type="function">
    <text evidence="8">Catalyzes the NADPH-dependent reduction of glutamyl-tRNA(Glu) to glutamate 1-semialdehyde (GSA).</text>
</comment>
<keyword evidence="6 8" id="KW-0627">Porphyrin biosynthesis</keyword>
<evidence type="ECO:0000256" key="13">
    <source>
        <dbReference type="RuleBase" id="RU000584"/>
    </source>
</evidence>
<dbReference type="SUPFAM" id="SSF69075">
    <property type="entry name" value="Glutamyl tRNA-reductase dimerization domain"/>
    <property type="match status" value="1"/>
</dbReference>
<feature type="binding site" evidence="8 11">
    <location>
        <begin position="193"/>
        <end position="198"/>
    </location>
    <ligand>
        <name>NADP(+)</name>
        <dbReference type="ChEBI" id="CHEBI:58349"/>
    </ligand>
</feature>
<dbReference type="Pfam" id="PF01488">
    <property type="entry name" value="Shikimate_DH"/>
    <property type="match status" value="1"/>
</dbReference>
<dbReference type="GO" id="GO:0019353">
    <property type="term" value="P:protoporphyrinogen IX biosynthetic process from glutamate"/>
    <property type="evidence" value="ECO:0007669"/>
    <property type="project" value="TreeGrafter"/>
</dbReference>
<feature type="domain" description="Tetrapyrrole biosynthesis glutamyl-tRNA reductase dimerisation" evidence="14">
    <location>
        <begin position="319"/>
        <end position="413"/>
    </location>
</feature>
<dbReference type="PIRSF" id="PIRSF000445">
    <property type="entry name" value="4pyrrol_synth_GluRdtase"/>
    <property type="match status" value="1"/>
</dbReference>
<dbReference type="Pfam" id="PF00745">
    <property type="entry name" value="GlutR_dimer"/>
    <property type="match status" value="1"/>
</dbReference>
<accession>A0A6L9E8E0</accession>
<dbReference type="EC" id="1.2.1.70" evidence="3 8"/>
<dbReference type="Proteomes" id="UP000475249">
    <property type="component" value="Unassembled WGS sequence"/>
</dbReference>
<dbReference type="InterPro" id="IPR015895">
    <property type="entry name" value="4pyrrol_synth_GluRdtase_N"/>
</dbReference>
<feature type="binding site" evidence="8 10">
    <location>
        <begin position="118"/>
        <end position="120"/>
    </location>
    <ligand>
        <name>substrate</name>
    </ligand>
</feature>
<feature type="binding site" evidence="8 10">
    <location>
        <position position="124"/>
    </location>
    <ligand>
        <name>substrate</name>
    </ligand>
</feature>
<name>A0A6L9E8E0_9FLAO</name>
<evidence type="ECO:0000256" key="1">
    <source>
        <dbReference type="ARBA" id="ARBA00005059"/>
    </source>
</evidence>
<organism evidence="17 18">
    <name type="scientific">Poritiphilus flavus</name>
    <dbReference type="NCBI Taxonomy" id="2697053"/>
    <lineage>
        <taxon>Bacteria</taxon>
        <taxon>Pseudomonadati</taxon>
        <taxon>Bacteroidota</taxon>
        <taxon>Flavobacteriia</taxon>
        <taxon>Flavobacteriales</taxon>
        <taxon>Flavobacteriaceae</taxon>
        <taxon>Poritiphilus</taxon>
    </lineage>
</organism>
<comment type="domain">
    <text evidence="8">Possesses an unusual extended V-shaped dimeric structure with each monomer consisting of three distinct domains arranged along a curved 'spinal' alpha-helix. The N-terminal catalytic domain specifically recognizes the glutamate moiety of the substrate. The second domain is the NADPH-binding domain, and the third C-terminal domain is responsible for dimerization.</text>
</comment>
<comment type="miscellaneous">
    <text evidence="8">During catalysis, the active site Cys acts as a nucleophile attacking the alpha-carbonyl group of tRNA-bound glutamate with the formation of a thioester intermediate between enzyme and glutamate, and the concomitant release of tRNA(Glu). The thioester intermediate is finally reduced by direct hydride transfer from NADPH, to form the product GSA.</text>
</comment>
<evidence type="ECO:0000313" key="17">
    <source>
        <dbReference type="EMBL" id="NAS10858.1"/>
    </source>
</evidence>
<dbReference type="HAMAP" id="MF_00087">
    <property type="entry name" value="Glu_tRNA_reductase"/>
    <property type="match status" value="1"/>
</dbReference>
<evidence type="ECO:0000256" key="6">
    <source>
        <dbReference type="ARBA" id="ARBA00023244"/>
    </source>
</evidence>
<dbReference type="AlphaFoldDB" id="A0A6L9E8E0"/>
<protein>
    <recommendedName>
        <fullName evidence="3 8">Glutamyl-tRNA reductase</fullName>
        <shortName evidence="8">GluTR</shortName>
        <ecNumber evidence="3 8">1.2.1.70</ecNumber>
    </recommendedName>
</protein>
<dbReference type="InterPro" id="IPR018214">
    <property type="entry name" value="GluRdtase_CS"/>
</dbReference>
<dbReference type="InterPro" id="IPR036291">
    <property type="entry name" value="NAD(P)-bd_dom_sf"/>
</dbReference>
<evidence type="ECO:0000256" key="10">
    <source>
        <dbReference type="PIRSR" id="PIRSR000445-2"/>
    </source>
</evidence>
<evidence type="ECO:0000259" key="14">
    <source>
        <dbReference type="Pfam" id="PF00745"/>
    </source>
</evidence>
<sequence>MQRYHISRHNSFYTIGLSYKKADADIRGRFSLDEVSAVALLEQAKAEGIDGLLVTSTCNRTELHGFAQHPFQLIKLLCDNTKGTVEEFQAVAYVHKNKEAINHLFRVGTGLDSQILGDFEIISQLKRSFIRSKKIGLANPFLERLCNAVIRASKRIKTETQISSGATSVAFASVQYILKEIPDIANKDILLFGTGKIGRNTCENLIKHTDHSHVTLINRTRDKAEKIAGKFNLVVRPYSELASEIRKTDILIVATGSQSPTITKELIHNKKPLLILDLSIPKNVSNEVAQLEHVSLVHLDDLSKITDETLERRKAFIPQAEEIIEEIKSEFSQWLETRKFAPVINALKKKLNSLKDAELDYQSKKLANFDSQQADIVSERIIQKITRQFANHLKESDHNAEDSLELIQKVFQLELDSK</sequence>
<evidence type="ECO:0000259" key="16">
    <source>
        <dbReference type="Pfam" id="PF05201"/>
    </source>
</evidence>
<comment type="similarity">
    <text evidence="2 8 13">Belongs to the glutamyl-tRNA reductase family.</text>
</comment>
<gene>
    <name evidence="8 17" type="primary">hemA</name>
    <name evidence="17" type="ORF">GTQ38_02520</name>
</gene>
<dbReference type="InterPro" id="IPR015896">
    <property type="entry name" value="4pyrrol_synth_GluRdtase_dimer"/>
</dbReference>
<dbReference type="InterPro" id="IPR006151">
    <property type="entry name" value="Shikm_DH/Glu-tRNA_Rdtase"/>
</dbReference>
<comment type="catalytic activity">
    <reaction evidence="7 8 13">
        <text>(S)-4-amino-5-oxopentanoate + tRNA(Glu) + NADP(+) = L-glutamyl-tRNA(Glu) + NADPH + H(+)</text>
        <dbReference type="Rhea" id="RHEA:12344"/>
        <dbReference type="Rhea" id="RHEA-COMP:9663"/>
        <dbReference type="Rhea" id="RHEA-COMP:9680"/>
        <dbReference type="ChEBI" id="CHEBI:15378"/>
        <dbReference type="ChEBI" id="CHEBI:57501"/>
        <dbReference type="ChEBI" id="CHEBI:57783"/>
        <dbReference type="ChEBI" id="CHEBI:58349"/>
        <dbReference type="ChEBI" id="CHEBI:78442"/>
        <dbReference type="ChEBI" id="CHEBI:78520"/>
        <dbReference type="EC" id="1.2.1.70"/>
    </reaction>
</comment>
<feature type="domain" description="Glutamyl-tRNA reductase N-terminal" evidence="16">
    <location>
        <begin position="15"/>
        <end position="160"/>
    </location>
</feature>
<dbReference type="PANTHER" id="PTHR43013:SF1">
    <property type="entry name" value="GLUTAMYL-TRNA REDUCTASE"/>
    <property type="match status" value="1"/>
</dbReference>
<evidence type="ECO:0000256" key="12">
    <source>
        <dbReference type="PIRSR" id="PIRSR000445-4"/>
    </source>
</evidence>
<evidence type="ECO:0000256" key="5">
    <source>
        <dbReference type="ARBA" id="ARBA00023002"/>
    </source>
</evidence>
<evidence type="ECO:0000256" key="4">
    <source>
        <dbReference type="ARBA" id="ARBA00022857"/>
    </source>
</evidence>
<dbReference type="PROSITE" id="PS00747">
    <property type="entry name" value="GLUTR"/>
    <property type="match status" value="1"/>
</dbReference>
<dbReference type="InterPro" id="IPR036453">
    <property type="entry name" value="GluRdtase_dimer_dom_sf"/>
</dbReference>
<evidence type="ECO:0000313" key="18">
    <source>
        <dbReference type="Proteomes" id="UP000475249"/>
    </source>
</evidence>
<evidence type="ECO:0000259" key="15">
    <source>
        <dbReference type="Pfam" id="PF01488"/>
    </source>
</evidence>
<dbReference type="NCBIfam" id="TIGR01035">
    <property type="entry name" value="hemA"/>
    <property type="match status" value="1"/>
</dbReference>
<evidence type="ECO:0000256" key="7">
    <source>
        <dbReference type="ARBA" id="ARBA00047464"/>
    </source>
</evidence>
<evidence type="ECO:0000256" key="3">
    <source>
        <dbReference type="ARBA" id="ARBA00012970"/>
    </source>
</evidence>
<dbReference type="InterPro" id="IPR036343">
    <property type="entry name" value="GluRdtase_N_sf"/>
</dbReference>
<dbReference type="GO" id="GO:0050661">
    <property type="term" value="F:NADP binding"/>
    <property type="evidence" value="ECO:0007669"/>
    <property type="project" value="InterPro"/>
</dbReference>
<feature type="binding site" evidence="8 10">
    <location>
        <position position="113"/>
    </location>
    <ligand>
        <name>substrate</name>
    </ligand>
</feature>
<dbReference type="SUPFAM" id="SSF51735">
    <property type="entry name" value="NAD(P)-binding Rossmann-fold domains"/>
    <property type="match status" value="1"/>
</dbReference>
<comment type="pathway">
    <text evidence="1 8 13">Porphyrin-containing compound metabolism; protoporphyrin-IX biosynthesis; 5-aminolevulinate from L-glutamyl-tRNA(Glu): step 1/2.</text>
</comment>